<dbReference type="GO" id="GO:0005987">
    <property type="term" value="P:sucrose catabolic process"/>
    <property type="evidence" value="ECO:0007669"/>
    <property type="project" value="TreeGrafter"/>
</dbReference>
<dbReference type="EMBL" id="CYZF01000009">
    <property type="protein sequence ID" value="CUP14378.1"/>
    <property type="molecule type" value="Genomic_DNA"/>
</dbReference>
<proteinExistence type="inferred from homology"/>
<dbReference type="Pfam" id="PF16352">
    <property type="entry name" value="DUF4980"/>
    <property type="match status" value="1"/>
</dbReference>
<dbReference type="Proteomes" id="UP000095419">
    <property type="component" value="Unassembled WGS sequence"/>
</dbReference>
<dbReference type="EC" id="3.2.1.80" evidence="8"/>
<dbReference type="InterPro" id="IPR013148">
    <property type="entry name" value="Glyco_hydro_32_N"/>
</dbReference>
<evidence type="ECO:0000313" key="9">
    <source>
        <dbReference type="EMBL" id="MDC1899438.1"/>
    </source>
</evidence>
<dbReference type="AlphaFoldDB" id="A0A174KX59"/>
<evidence type="ECO:0000256" key="2">
    <source>
        <dbReference type="ARBA" id="ARBA00022801"/>
    </source>
</evidence>
<dbReference type="GO" id="GO:0005737">
    <property type="term" value="C:cytoplasm"/>
    <property type="evidence" value="ECO:0007669"/>
    <property type="project" value="TreeGrafter"/>
</dbReference>
<evidence type="ECO:0000313" key="10">
    <source>
        <dbReference type="Proteomes" id="UP000095419"/>
    </source>
</evidence>
<feature type="domain" description="DUF4980" evidence="7">
    <location>
        <begin position="47"/>
        <end position="149"/>
    </location>
</feature>
<dbReference type="EMBL" id="JAQNSI010000068">
    <property type="protein sequence ID" value="MDC1899438.1"/>
    <property type="molecule type" value="Genomic_DNA"/>
</dbReference>
<gene>
    <name evidence="8" type="primary">sacC</name>
    <name evidence="8" type="ORF">ERS417307_03175</name>
    <name evidence="9" type="ORF">POZ10_02250</name>
</gene>
<reference evidence="9" key="2">
    <citation type="submission" date="2022-10" db="EMBL/GenBank/DDBJ databases">
        <title>Human gut microbiome strain richness.</title>
        <authorList>
            <person name="Chen-Liaw A."/>
        </authorList>
    </citation>
    <scope>NUCLEOTIDE SEQUENCE</scope>
    <source>
        <strain evidence="9">1001713st1_F9_1001713B170221_170320</strain>
    </source>
</reference>
<dbReference type="InterPro" id="IPR032313">
    <property type="entry name" value="DUF4980"/>
</dbReference>
<dbReference type="PANTHER" id="PTHR42800">
    <property type="entry name" value="EXOINULINASE INUD (AFU_ORTHOLOGUE AFUA_5G00480)"/>
    <property type="match status" value="1"/>
</dbReference>
<dbReference type="Pfam" id="PF08244">
    <property type="entry name" value="Glyco_hydro_32C"/>
    <property type="match status" value="1"/>
</dbReference>
<feature type="domain" description="Glycosyl hydrolase family 32 N-terminal" evidence="5">
    <location>
        <begin position="150"/>
        <end position="449"/>
    </location>
</feature>
<evidence type="ECO:0000313" key="8">
    <source>
        <dbReference type="EMBL" id="CUP14378.1"/>
    </source>
</evidence>
<evidence type="ECO:0000259" key="5">
    <source>
        <dbReference type="Pfam" id="PF00251"/>
    </source>
</evidence>
<dbReference type="GO" id="GO:0004575">
    <property type="term" value="F:sucrose alpha-glucosidase activity"/>
    <property type="evidence" value="ECO:0007669"/>
    <property type="project" value="TreeGrafter"/>
</dbReference>
<organism evidence="8 10">
    <name type="scientific">Bacteroides uniformis</name>
    <dbReference type="NCBI Taxonomy" id="820"/>
    <lineage>
        <taxon>Bacteria</taxon>
        <taxon>Pseudomonadati</taxon>
        <taxon>Bacteroidota</taxon>
        <taxon>Bacteroidia</taxon>
        <taxon>Bacteroidales</taxon>
        <taxon>Bacteroidaceae</taxon>
        <taxon>Bacteroides</taxon>
    </lineage>
</organism>
<evidence type="ECO:0000259" key="7">
    <source>
        <dbReference type="Pfam" id="PF16352"/>
    </source>
</evidence>
<dbReference type="CDD" id="cd18622">
    <property type="entry name" value="GH32_Inu-like"/>
    <property type="match status" value="1"/>
</dbReference>
<sequence length="637" mass="73239">MKHLLTQWQMAVKWSIALFASLCCLLFWGCKQATHFQMQLEHMNELESIIYVEGQAKILLLPIQESADESLLQIESGDGNKIMQTLDVHMAVDSIDYFVPLDLDNYRQGSGETIMIRMKGLYNNAVTWDAIELVDTFDTTNRETFRPIYHHTPLYGWMNDANGLVYKDGEYHLYFQYNPYGSVWGNMHWGHSVSKDLMHWEHKAPVIARDSLGHIFSGSSVVDVENTAGYGAGAIIAFYTSASEKNGQIQCMAYSKDNGYTYTKYEKNPILTPFDGIKDFRDPKVFWYNPEKKWIMIVSADKEMRFYASYNLKDWTYLSAWGEGYGVQPRQFECPDMVQLPVNGNKDYMKWVMIVNVNPGCYFGGSATQYFVGNFDGTKFVCDSPKETVKWLDWGKDHYATVCFSNTCDRVVAIPWMSNWQYANIVPTKQFRSANALPRELGLYEQDGEFYVSITPVKEVRDIRKEVREISTFMVDTEYHVDTLLNENSGAYEIEMQFVNGTANIMGVKLFNEKGEEVDIYLDLLESRLVMDRTKSGIVDFGRNSQSHILETHDKRMKTSINYIDDFALATWGPIVKTMSHTLNIFVDKCSVEIFLDGGKVAMTNLVFPNEPYNRMSCYAKGGSYKVNNCRIYRLGF</sequence>
<dbReference type="Proteomes" id="UP001222603">
    <property type="component" value="Unassembled WGS sequence"/>
</dbReference>
<evidence type="ECO:0000256" key="1">
    <source>
        <dbReference type="ARBA" id="ARBA00009902"/>
    </source>
</evidence>
<dbReference type="SMART" id="SM00640">
    <property type="entry name" value="Glyco_32"/>
    <property type="match status" value="1"/>
</dbReference>
<dbReference type="InterPro" id="IPR023296">
    <property type="entry name" value="Glyco_hydro_beta-prop_sf"/>
</dbReference>
<accession>A0A174KX59</accession>
<dbReference type="SUPFAM" id="SSF49899">
    <property type="entry name" value="Concanavalin A-like lectins/glucanases"/>
    <property type="match status" value="1"/>
</dbReference>
<dbReference type="InterPro" id="IPR013320">
    <property type="entry name" value="ConA-like_dom_sf"/>
</dbReference>
<keyword evidence="2 4" id="KW-0378">Hydrolase</keyword>
<dbReference type="Gene3D" id="2.60.120.560">
    <property type="entry name" value="Exo-inulinase, domain 1"/>
    <property type="match status" value="1"/>
</dbReference>
<reference evidence="8 10" key="1">
    <citation type="submission" date="2015-09" db="EMBL/GenBank/DDBJ databases">
        <authorList>
            <consortium name="Pathogen Informatics"/>
        </authorList>
    </citation>
    <scope>NUCLEOTIDE SEQUENCE [LARGE SCALE GENOMIC DNA]</scope>
    <source>
        <strain evidence="8 10">2789STDY5608791</strain>
    </source>
</reference>
<dbReference type="Pfam" id="PF00251">
    <property type="entry name" value="Glyco_hydro_32N"/>
    <property type="match status" value="1"/>
</dbReference>
<evidence type="ECO:0000256" key="4">
    <source>
        <dbReference type="RuleBase" id="RU362110"/>
    </source>
</evidence>
<dbReference type="PANTHER" id="PTHR42800:SF1">
    <property type="entry name" value="EXOINULINASE INUD (AFU_ORTHOLOGUE AFUA_5G00480)"/>
    <property type="match status" value="1"/>
</dbReference>
<dbReference type="GO" id="GO:0051669">
    <property type="term" value="F:fructan beta-fructosidase activity"/>
    <property type="evidence" value="ECO:0007669"/>
    <property type="project" value="UniProtKB-EC"/>
</dbReference>
<protein>
    <submittedName>
        <fullName evidence="9">GH32 C-terminal domain-containing protein</fullName>
    </submittedName>
    <submittedName>
        <fullName evidence="8">Glycosyl hydrolase 32</fullName>
        <ecNumber evidence="8">3.2.1.80</ecNumber>
    </submittedName>
</protein>
<evidence type="ECO:0000256" key="3">
    <source>
        <dbReference type="ARBA" id="ARBA00023295"/>
    </source>
</evidence>
<dbReference type="SUPFAM" id="SSF75005">
    <property type="entry name" value="Arabinanase/levansucrase/invertase"/>
    <property type="match status" value="1"/>
</dbReference>
<dbReference type="RefSeq" id="WP_229075267.1">
    <property type="nucleotide sequence ID" value="NZ_CAKOCG010000002.1"/>
</dbReference>
<comment type="similarity">
    <text evidence="1 4">Belongs to the glycosyl hydrolase 32 family.</text>
</comment>
<name>A0A174KX59_BACUN</name>
<feature type="domain" description="Glycosyl hydrolase family 32 C-terminal" evidence="6">
    <location>
        <begin position="459"/>
        <end position="633"/>
    </location>
</feature>
<dbReference type="Gene3D" id="2.115.10.20">
    <property type="entry name" value="Glycosyl hydrolase domain, family 43"/>
    <property type="match status" value="1"/>
</dbReference>
<dbReference type="InterPro" id="IPR013189">
    <property type="entry name" value="Glyco_hydro_32_C"/>
</dbReference>
<evidence type="ECO:0000259" key="6">
    <source>
        <dbReference type="Pfam" id="PF08244"/>
    </source>
</evidence>
<keyword evidence="3 4" id="KW-0326">Glycosidase</keyword>
<dbReference type="InterPro" id="IPR001362">
    <property type="entry name" value="Glyco_hydro_32"/>
</dbReference>